<keyword evidence="3" id="KW-1185">Reference proteome</keyword>
<dbReference type="AlphaFoldDB" id="A0ABC8KC59"/>
<feature type="compositionally biased region" description="Basic residues" evidence="1">
    <location>
        <begin position="97"/>
        <end position="109"/>
    </location>
</feature>
<sequence length="109" mass="12075">MGTSIKGKSGRRVSLLASPNSPPKVATTTQAPASTSAGPQTLPDTEGGPPEPRNQRRSYLKWRKNLTRHNTEPARKWKGYNHRGKDPKTHKPPATVKPKHTATVRRKFC</sequence>
<proteinExistence type="predicted"/>
<protein>
    <submittedName>
        <fullName evidence="2">Uncharacterized protein</fullName>
    </submittedName>
</protein>
<comment type="caution">
    <text evidence="2">The sequence shown here is derived from an EMBL/GenBank/DDBJ whole genome shotgun (WGS) entry which is preliminary data.</text>
</comment>
<evidence type="ECO:0000256" key="1">
    <source>
        <dbReference type="SAM" id="MobiDB-lite"/>
    </source>
</evidence>
<feature type="region of interest" description="Disordered" evidence="1">
    <location>
        <begin position="1"/>
        <end position="109"/>
    </location>
</feature>
<reference evidence="2 3" key="1">
    <citation type="submission" date="2022-03" db="EMBL/GenBank/DDBJ databases">
        <authorList>
            <person name="Macdonald S."/>
            <person name="Ahmed S."/>
            <person name="Newling K."/>
        </authorList>
    </citation>
    <scope>NUCLEOTIDE SEQUENCE [LARGE SCALE GENOMIC DNA]</scope>
</reference>
<evidence type="ECO:0000313" key="3">
    <source>
        <dbReference type="Proteomes" id="UP001642260"/>
    </source>
</evidence>
<dbReference type="EMBL" id="CAKOAT010214155">
    <property type="protein sequence ID" value="CAH8355941.1"/>
    <property type="molecule type" value="Genomic_DNA"/>
</dbReference>
<accession>A0ABC8KC59</accession>
<evidence type="ECO:0000313" key="2">
    <source>
        <dbReference type="EMBL" id="CAH8355941.1"/>
    </source>
</evidence>
<feature type="compositionally biased region" description="Low complexity" evidence="1">
    <location>
        <begin position="26"/>
        <end position="37"/>
    </location>
</feature>
<organism evidence="2 3">
    <name type="scientific">Eruca vesicaria subsp. sativa</name>
    <name type="common">Garden rocket</name>
    <name type="synonym">Eruca sativa</name>
    <dbReference type="NCBI Taxonomy" id="29727"/>
    <lineage>
        <taxon>Eukaryota</taxon>
        <taxon>Viridiplantae</taxon>
        <taxon>Streptophyta</taxon>
        <taxon>Embryophyta</taxon>
        <taxon>Tracheophyta</taxon>
        <taxon>Spermatophyta</taxon>
        <taxon>Magnoliopsida</taxon>
        <taxon>eudicotyledons</taxon>
        <taxon>Gunneridae</taxon>
        <taxon>Pentapetalae</taxon>
        <taxon>rosids</taxon>
        <taxon>malvids</taxon>
        <taxon>Brassicales</taxon>
        <taxon>Brassicaceae</taxon>
        <taxon>Brassiceae</taxon>
        <taxon>Eruca</taxon>
    </lineage>
</organism>
<gene>
    <name evidence="2" type="ORF">ERUC_LOCUS21696</name>
</gene>
<name>A0ABC8KC59_ERUVS</name>
<feature type="compositionally biased region" description="Basic residues" evidence="1">
    <location>
        <begin position="55"/>
        <end position="67"/>
    </location>
</feature>
<dbReference type="Proteomes" id="UP001642260">
    <property type="component" value="Unassembled WGS sequence"/>
</dbReference>